<comment type="caution">
    <text evidence="1">The sequence shown here is derived from an EMBL/GenBank/DDBJ whole genome shotgun (WGS) entry which is preliminary data.</text>
</comment>
<protein>
    <recommendedName>
        <fullName evidence="3">Fungal-type protein kinase domain-containing protein</fullName>
    </recommendedName>
</protein>
<accession>A0A2G8RLJ0</accession>
<reference evidence="1 2" key="1">
    <citation type="journal article" date="2015" name="Sci. Rep.">
        <title>Chromosome-level genome map provides insights into diverse defense mechanisms in the medicinal fungus Ganoderma sinense.</title>
        <authorList>
            <person name="Zhu Y."/>
            <person name="Xu J."/>
            <person name="Sun C."/>
            <person name="Zhou S."/>
            <person name="Xu H."/>
            <person name="Nelson D.R."/>
            <person name="Qian J."/>
            <person name="Song J."/>
            <person name="Luo H."/>
            <person name="Xiang L."/>
            <person name="Li Y."/>
            <person name="Xu Z."/>
            <person name="Ji A."/>
            <person name="Wang L."/>
            <person name="Lu S."/>
            <person name="Hayward A."/>
            <person name="Sun W."/>
            <person name="Li X."/>
            <person name="Schwartz D.C."/>
            <person name="Wang Y."/>
            <person name="Chen S."/>
        </authorList>
    </citation>
    <scope>NUCLEOTIDE SEQUENCE [LARGE SCALE GENOMIC DNA]</scope>
    <source>
        <strain evidence="1 2">ZZ0214-1</strain>
    </source>
</reference>
<evidence type="ECO:0000313" key="1">
    <source>
        <dbReference type="EMBL" id="PIL22386.1"/>
    </source>
</evidence>
<evidence type="ECO:0008006" key="3">
    <source>
        <dbReference type="Google" id="ProtNLM"/>
    </source>
</evidence>
<keyword evidence="2" id="KW-1185">Reference proteome</keyword>
<proteinExistence type="predicted"/>
<dbReference type="EMBL" id="AYKW01000069">
    <property type="protein sequence ID" value="PIL22386.1"/>
    <property type="molecule type" value="Genomic_DNA"/>
</dbReference>
<dbReference type="STRING" id="1077348.A0A2G8RLJ0"/>
<evidence type="ECO:0000313" key="2">
    <source>
        <dbReference type="Proteomes" id="UP000230002"/>
    </source>
</evidence>
<gene>
    <name evidence="1" type="ORF">GSI_15074</name>
</gene>
<name>A0A2G8RLJ0_9APHY</name>
<organism evidence="1 2">
    <name type="scientific">Ganoderma sinense ZZ0214-1</name>
    <dbReference type="NCBI Taxonomy" id="1077348"/>
    <lineage>
        <taxon>Eukaryota</taxon>
        <taxon>Fungi</taxon>
        <taxon>Dikarya</taxon>
        <taxon>Basidiomycota</taxon>
        <taxon>Agaricomycotina</taxon>
        <taxon>Agaricomycetes</taxon>
        <taxon>Polyporales</taxon>
        <taxon>Polyporaceae</taxon>
        <taxon>Ganoderma</taxon>
    </lineage>
</organism>
<dbReference type="Proteomes" id="UP000230002">
    <property type="component" value="Unassembled WGS sequence"/>
</dbReference>
<dbReference type="OrthoDB" id="3265188at2759"/>
<sequence>MVLFLGRYARVIRFDRSGIVATKKIDYTTADGGIHLSQFFVGYGQLEATNRGHDPTATRISPSDPIGRQLKEFGAAAAEKSSEDYVQKLFNKSLDEEWPWWKLSVEGPAVTSLRHSAMTG</sequence>
<dbReference type="AlphaFoldDB" id="A0A2G8RLJ0"/>